<comment type="caution">
    <text evidence="2">The sequence shown here is derived from an EMBL/GenBank/DDBJ whole genome shotgun (WGS) entry which is preliminary data.</text>
</comment>
<dbReference type="Proteomes" id="UP001431783">
    <property type="component" value="Unassembled WGS sequence"/>
</dbReference>
<dbReference type="InterPro" id="IPR031959">
    <property type="entry name" value="DUF4779"/>
</dbReference>
<feature type="compositionally biased region" description="Polar residues" evidence="1">
    <location>
        <begin position="49"/>
        <end position="65"/>
    </location>
</feature>
<protein>
    <submittedName>
        <fullName evidence="2">Uncharacterized protein</fullName>
    </submittedName>
</protein>
<proteinExistence type="predicted"/>
<organism evidence="2 3">
    <name type="scientific">Henosepilachna vigintioctopunctata</name>
    <dbReference type="NCBI Taxonomy" id="420089"/>
    <lineage>
        <taxon>Eukaryota</taxon>
        <taxon>Metazoa</taxon>
        <taxon>Ecdysozoa</taxon>
        <taxon>Arthropoda</taxon>
        <taxon>Hexapoda</taxon>
        <taxon>Insecta</taxon>
        <taxon>Pterygota</taxon>
        <taxon>Neoptera</taxon>
        <taxon>Endopterygota</taxon>
        <taxon>Coleoptera</taxon>
        <taxon>Polyphaga</taxon>
        <taxon>Cucujiformia</taxon>
        <taxon>Coccinelloidea</taxon>
        <taxon>Coccinellidae</taxon>
        <taxon>Epilachninae</taxon>
        <taxon>Epilachnini</taxon>
        <taxon>Henosepilachna</taxon>
    </lineage>
</organism>
<feature type="region of interest" description="Disordered" evidence="1">
    <location>
        <begin position="38"/>
        <end position="65"/>
    </location>
</feature>
<dbReference type="AlphaFoldDB" id="A0AAW1VFZ7"/>
<evidence type="ECO:0000256" key="1">
    <source>
        <dbReference type="SAM" id="MobiDB-lite"/>
    </source>
</evidence>
<evidence type="ECO:0000313" key="3">
    <source>
        <dbReference type="Proteomes" id="UP001431783"/>
    </source>
</evidence>
<gene>
    <name evidence="2" type="ORF">WA026_015548</name>
</gene>
<sequence>MKAELFFVITVIECVVPMFIKSGFNFIENNGQSHGGSFRDIGGKRIEGNLQNSEGNYNDGKFNSVNSQDGSRFAESAGAKVSHLDQNGYHGNMYQQGAGRQDYEVMKNIGHRKGHHKSGFHKSYCKDESGNNSSYYDDGHDEGNQYVYDGRNKNYDGSSSYQQKNQNFDAGYYNKDKGVHKLYDNKNNIYNDRGDNAYYNRKYYDNDGEFYGQHKDNDLYGRDGYFTQNRYYDNPYYTGSYDHSGYDNYPSYSVQSWSGAIPTVHFNDIYDEPHYGTDEYSRTYEYDRHSLRPYYGYGYEYYLSKPDASDYHYY</sequence>
<reference evidence="2 3" key="1">
    <citation type="submission" date="2023-03" db="EMBL/GenBank/DDBJ databases">
        <title>Genome insight into feeding habits of ladybird beetles.</title>
        <authorList>
            <person name="Li H.-S."/>
            <person name="Huang Y.-H."/>
            <person name="Pang H."/>
        </authorList>
    </citation>
    <scope>NUCLEOTIDE SEQUENCE [LARGE SCALE GENOMIC DNA]</scope>
    <source>
        <strain evidence="2">SYSU_2023b</strain>
        <tissue evidence="2">Whole body</tissue>
    </source>
</reference>
<name>A0AAW1VFZ7_9CUCU</name>
<evidence type="ECO:0000313" key="2">
    <source>
        <dbReference type="EMBL" id="KAK9891588.1"/>
    </source>
</evidence>
<keyword evidence="3" id="KW-1185">Reference proteome</keyword>
<dbReference type="EMBL" id="JARQZJ010000129">
    <property type="protein sequence ID" value="KAK9891588.1"/>
    <property type="molecule type" value="Genomic_DNA"/>
</dbReference>
<dbReference type="Pfam" id="PF16009">
    <property type="entry name" value="DUF4779"/>
    <property type="match status" value="1"/>
</dbReference>
<accession>A0AAW1VFZ7</accession>